<dbReference type="PANTHER" id="PTHR18867:SF12">
    <property type="entry name" value="DNA REPAIR PROTEIN RAD50"/>
    <property type="match status" value="1"/>
</dbReference>
<evidence type="ECO:0000256" key="10">
    <source>
        <dbReference type="ARBA" id="ARBA00022833"/>
    </source>
</evidence>
<organism evidence="18 19">
    <name type="scientific">Thielaviopsis punctulata</name>
    <dbReference type="NCBI Taxonomy" id="72032"/>
    <lineage>
        <taxon>Eukaryota</taxon>
        <taxon>Fungi</taxon>
        <taxon>Dikarya</taxon>
        <taxon>Ascomycota</taxon>
        <taxon>Pezizomycotina</taxon>
        <taxon>Sordariomycetes</taxon>
        <taxon>Hypocreomycetidae</taxon>
        <taxon>Microascales</taxon>
        <taxon>Ceratocystidaceae</taxon>
        <taxon>Thielaviopsis</taxon>
    </lineage>
</organism>
<dbReference type="GO" id="GO:0000794">
    <property type="term" value="C:condensed nuclear chromosome"/>
    <property type="evidence" value="ECO:0007669"/>
    <property type="project" value="TreeGrafter"/>
</dbReference>
<comment type="catalytic activity">
    <reaction evidence="14">
        <text>ATP + H2O = ADP + phosphate + H(+)</text>
        <dbReference type="Rhea" id="RHEA:13065"/>
        <dbReference type="ChEBI" id="CHEBI:15377"/>
        <dbReference type="ChEBI" id="CHEBI:15378"/>
        <dbReference type="ChEBI" id="CHEBI:30616"/>
        <dbReference type="ChEBI" id="CHEBI:43474"/>
        <dbReference type="ChEBI" id="CHEBI:456216"/>
    </reaction>
</comment>
<dbReference type="GO" id="GO:0016887">
    <property type="term" value="F:ATP hydrolysis activity"/>
    <property type="evidence" value="ECO:0007669"/>
    <property type="project" value="InterPro"/>
</dbReference>
<dbReference type="InterPro" id="IPR004584">
    <property type="entry name" value="Rad50_eukaryotes"/>
</dbReference>
<dbReference type="EMBL" id="LAEV01001117">
    <property type="protein sequence ID" value="KKA28826.1"/>
    <property type="molecule type" value="Genomic_DNA"/>
</dbReference>
<proteinExistence type="inferred from homology"/>
<gene>
    <name evidence="18" type="ORF">TD95_000300</name>
</gene>
<dbReference type="SUPFAM" id="SSF52540">
    <property type="entry name" value="P-loop containing nucleoside triphosphate hydrolases"/>
    <property type="match status" value="1"/>
</dbReference>
<keyword evidence="7" id="KW-0479">Metal-binding</keyword>
<keyword evidence="19" id="KW-1185">Reference proteome</keyword>
<dbReference type="FunFam" id="3.40.50.300:FF:001195">
    <property type="entry name" value="DNA repair protein rad50"/>
    <property type="match status" value="1"/>
</dbReference>
<feature type="coiled-coil region" evidence="15">
    <location>
        <begin position="719"/>
        <end position="780"/>
    </location>
</feature>
<dbReference type="GO" id="GO:0030870">
    <property type="term" value="C:Mre11 complex"/>
    <property type="evidence" value="ECO:0007669"/>
    <property type="project" value="InterPro"/>
</dbReference>
<evidence type="ECO:0000256" key="12">
    <source>
        <dbReference type="ARBA" id="ARBA00023204"/>
    </source>
</evidence>
<comment type="caution">
    <text evidence="18">The sequence shown here is derived from an EMBL/GenBank/DDBJ whole genome shotgun (WGS) entry which is preliminary data.</text>
</comment>
<evidence type="ECO:0000256" key="14">
    <source>
        <dbReference type="ARBA" id="ARBA00049360"/>
    </source>
</evidence>
<dbReference type="Pfam" id="PF13476">
    <property type="entry name" value="AAA_23"/>
    <property type="match status" value="1"/>
</dbReference>
<dbReference type="InterPro" id="IPR038729">
    <property type="entry name" value="Rad50/SbcC_AAA"/>
</dbReference>
<reference evidence="18 19" key="1">
    <citation type="submission" date="2015-03" db="EMBL/GenBank/DDBJ databases">
        <authorList>
            <person name="Radwan O."/>
            <person name="Al-Naeli F.A."/>
            <person name="Rendon G.A."/>
            <person name="Fields C."/>
        </authorList>
    </citation>
    <scope>NUCLEOTIDE SEQUENCE [LARGE SCALE GENOMIC DNA]</scope>
    <source>
        <strain evidence="18">CR-DP1</strain>
    </source>
</reference>
<dbReference type="FunFam" id="3.40.50.300:FF:000947">
    <property type="entry name" value="DNA repair protein RAD50"/>
    <property type="match status" value="1"/>
</dbReference>
<dbReference type="GO" id="GO:0051880">
    <property type="term" value="F:G-quadruplex DNA binding"/>
    <property type="evidence" value="ECO:0007669"/>
    <property type="project" value="TreeGrafter"/>
</dbReference>
<dbReference type="InterPro" id="IPR027417">
    <property type="entry name" value="P-loop_NTPase"/>
</dbReference>
<dbReference type="GO" id="GO:0007004">
    <property type="term" value="P:telomere maintenance via telomerase"/>
    <property type="evidence" value="ECO:0007669"/>
    <property type="project" value="TreeGrafter"/>
</dbReference>
<feature type="domain" description="Rad50/SbcC-type AAA" evidence="17">
    <location>
        <begin position="6"/>
        <end position="251"/>
    </location>
</feature>
<comment type="subcellular location">
    <subcellularLocation>
        <location evidence="3">Chromosome</location>
    </subcellularLocation>
    <subcellularLocation>
        <location evidence="2">Nucleus</location>
    </subcellularLocation>
</comment>
<evidence type="ECO:0000256" key="11">
    <source>
        <dbReference type="ARBA" id="ARBA00023054"/>
    </source>
</evidence>
<accession>A0A0F4ZFD0</accession>
<keyword evidence="11 15" id="KW-0175">Coiled coil</keyword>
<evidence type="ECO:0000313" key="19">
    <source>
        <dbReference type="Proteomes" id="UP000033483"/>
    </source>
</evidence>
<dbReference type="Pfam" id="PF13558">
    <property type="entry name" value="SbcC_Walker_B"/>
    <property type="match status" value="1"/>
</dbReference>
<evidence type="ECO:0000256" key="15">
    <source>
        <dbReference type="SAM" id="Coils"/>
    </source>
</evidence>
<keyword evidence="8" id="KW-0227">DNA damage</keyword>
<keyword evidence="9" id="KW-0378">Hydrolase</keyword>
<feature type="coiled-coil region" evidence="15">
    <location>
        <begin position="609"/>
        <end position="664"/>
    </location>
</feature>
<feature type="coiled-coil region" evidence="15">
    <location>
        <begin position="394"/>
        <end position="446"/>
    </location>
</feature>
<evidence type="ECO:0000256" key="2">
    <source>
        <dbReference type="ARBA" id="ARBA00004123"/>
    </source>
</evidence>
<dbReference type="PANTHER" id="PTHR18867">
    <property type="entry name" value="RAD50"/>
    <property type="match status" value="1"/>
</dbReference>
<dbReference type="Proteomes" id="UP000033483">
    <property type="component" value="Unassembled WGS sequence"/>
</dbReference>
<evidence type="ECO:0000256" key="5">
    <source>
        <dbReference type="ARBA" id="ARBA00017893"/>
    </source>
</evidence>
<sequence length="1314" mass="148963">MSKIDKLSIQGIRSFSPATKETIQFNTPLTLIVGYNGSGKTTIIECLKYATTGELPPNSKGGAFIHDPELAQSKEVLAQVKLSFKSANATKYVVSRNLQLTVKKTTRSMKTLDGTLLVINNGDRNVVSTRVAQLDEAIPSYLGVSPAVLDAVIFCHQDESLWPLSEPSALKKRFDEIFEAQKYTKAIDNLKALRKKKGEDLRVLKQREDHDKVNKERGERAEKESRELQNLIEEDRKKCQQITNEIHETKERIRVLREQANSFLSIIYDLKDKRNQLSFRQQTIAELAETLDELPEDDETLEATLANYEERMKQLAADAQANKDQYAQLQRDLAAVRREHATKLAEQGRHQSDQDKYERQLVARTQMIQLAAQELNFVGFDNEQLSESQVLSFNNKIQRLLADKKRDLERVQQQGSQELDKARDTIGDLERKQASLEHEKHTAKQRIDSIDRQTLDLQNRMRNLDCDESSLVILDNQGQDAEKRLVALRAHIVEADYDAQIKREKDIQAELSLESSRLNRELVECSRLAQDRAQLNLHKDQLTKRKLTLESLTTTWQDKLNALLQTEWTPETLDHVYQAALAAQEAKAGEARAKRDQILGTQTKLDVRIKSARASLESLTGEMETCEAKVKGFLQSVNPAASSIDDFDDEFNHYEEIVEDYKAEISLWDALAKYYTQCQKYLNTKNSCKMCERSFEPTHGASRARMEKKIVEKLNPKDKQKSEEELDETVKVLDEFKAHRTFYETYRRLQSQIPPLKTELAALETEYGQLDSQVADAEQAVGDEEDHVRSLKDLTKTVATFGQTLRDIGESEASIARIEVQQSASSSSGTGPSKTAEEINALLSECDAKMRAAKTGEDDAAAARQRSRDQVAAVEMEVHDVQGKLQQVKMQLEVKADVQKQLLGLKEDLGRQREVITRADGALEAAGAQMVEARRFMDEVVRSSRSAEKKATDERDAVQATINELRLMENDIAAYVAGGGPSQLGLIGKAISGLEEQISSIDTQIGELTVRGNGLKRELDNGDRQRKNISDNLNYRRNQRLLDTLRAEIAELEGRDASEDHRQLDDEANALESHNSRLLAERGSVMGMMKSRDDQLRKLLEVWDLEYKDAAHKFREAHIKVQTTKAAIEDLGRYGDALDKAIMQYHAMKMRQVNETAVDLWKSTYKGDDIDYIMIRSDAESATGRRNYNYRVVMSKQGTEMDMRGRCSAGQKVLASIIIRLALAESFGVNCGIIALDEPTTNLDTDNIKALAHSLHDLIQQRQAQANFQLIIITHDEEFLRNMRCGDFCDVFYRVKRDDRANSVIMRESITHVM</sequence>
<evidence type="ECO:0000256" key="9">
    <source>
        <dbReference type="ARBA" id="ARBA00022801"/>
    </source>
</evidence>
<feature type="coiled-coil region" evidence="15">
    <location>
        <begin position="298"/>
        <end position="346"/>
    </location>
</feature>
<dbReference type="GO" id="GO:0046872">
    <property type="term" value="F:metal ion binding"/>
    <property type="evidence" value="ECO:0007669"/>
    <property type="project" value="UniProtKB-KW"/>
</dbReference>
<dbReference type="GO" id="GO:0006302">
    <property type="term" value="P:double-strand break repair"/>
    <property type="evidence" value="ECO:0007669"/>
    <property type="project" value="InterPro"/>
</dbReference>
<dbReference type="NCBIfam" id="TIGR00606">
    <property type="entry name" value="rad50"/>
    <property type="match status" value="1"/>
</dbReference>
<evidence type="ECO:0000256" key="6">
    <source>
        <dbReference type="ARBA" id="ARBA00022454"/>
    </source>
</evidence>
<name>A0A0F4ZFD0_9PEZI</name>
<dbReference type="OrthoDB" id="18797at2759"/>
<evidence type="ECO:0000256" key="16">
    <source>
        <dbReference type="SAM" id="MobiDB-lite"/>
    </source>
</evidence>
<feature type="region of interest" description="Disordered" evidence="16">
    <location>
        <begin position="206"/>
        <end position="225"/>
    </location>
</feature>
<feature type="coiled-coil region" evidence="15">
    <location>
        <begin position="1035"/>
        <end position="1081"/>
    </location>
</feature>
<protein>
    <recommendedName>
        <fullName evidence="5">DNA repair protein RAD50</fullName>
    </recommendedName>
</protein>
<keyword evidence="12" id="KW-0234">DNA repair</keyword>
<evidence type="ECO:0000256" key="3">
    <source>
        <dbReference type="ARBA" id="ARBA00004286"/>
    </source>
</evidence>
<keyword evidence="6" id="KW-0158">Chromosome</keyword>
<evidence type="ECO:0000313" key="18">
    <source>
        <dbReference type="EMBL" id="KKA28826.1"/>
    </source>
</evidence>
<dbReference type="GO" id="GO:0070192">
    <property type="term" value="P:chromosome organization involved in meiotic cell cycle"/>
    <property type="evidence" value="ECO:0007669"/>
    <property type="project" value="TreeGrafter"/>
</dbReference>
<keyword evidence="10" id="KW-0862">Zinc</keyword>
<evidence type="ECO:0000256" key="1">
    <source>
        <dbReference type="ARBA" id="ARBA00001947"/>
    </source>
</evidence>
<evidence type="ECO:0000259" key="17">
    <source>
        <dbReference type="Pfam" id="PF13476"/>
    </source>
</evidence>
<dbReference type="GO" id="GO:0043047">
    <property type="term" value="F:single-stranded telomeric DNA binding"/>
    <property type="evidence" value="ECO:0007669"/>
    <property type="project" value="TreeGrafter"/>
</dbReference>
<evidence type="ECO:0000256" key="4">
    <source>
        <dbReference type="ARBA" id="ARBA00009439"/>
    </source>
</evidence>
<comment type="similarity">
    <text evidence="4">Belongs to the SMC family. RAD50 subfamily.</text>
</comment>
<evidence type="ECO:0000256" key="8">
    <source>
        <dbReference type="ARBA" id="ARBA00022763"/>
    </source>
</evidence>
<dbReference type="GO" id="GO:0000722">
    <property type="term" value="P:telomere maintenance via recombination"/>
    <property type="evidence" value="ECO:0007669"/>
    <property type="project" value="TreeGrafter"/>
</dbReference>
<evidence type="ECO:0000256" key="7">
    <source>
        <dbReference type="ARBA" id="ARBA00022723"/>
    </source>
</evidence>
<evidence type="ECO:0000256" key="13">
    <source>
        <dbReference type="ARBA" id="ARBA00023242"/>
    </source>
</evidence>
<keyword evidence="13" id="KW-0539">Nucleus</keyword>
<comment type="cofactor">
    <cofactor evidence="1">
        <name>Zn(2+)</name>
        <dbReference type="ChEBI" id="CHEBI:29105"/>
    </cofactor>
</comment>
<dbReference type="Gene3D" id="3.40.50.300">
    <property type="entry name" value="P-loop containing nucleotide triphosphate hydrolases"/>
    <property type="match status" value="2"/>
</dbReference>
<dbReference type="GO" id="GO:0003691">
    <property type="term" value="F:double-stranded telomeric DNA binding"/>
    <property type="evidence" value="ECO:0007669"/>
    <property type="project" value="TreeGrafter"/>
</dbReference>